<accession>A0AAX6MIM8</accession>
<sequence>MLILAYATIIGICAGCVLYGTSSLIFVALGVDAPQDKDSDYFGKGKPLPPYDDDEESHDLDSGTRSGDSSSRLSVARSTSRRVKSKHQAKDDTHEIFERQWKLLRSSEKPKRRRRGLLSQTIHEESSSDFS</sequence>
<evidence type="ECO:0000256" key="2">
    <source>
        <dbReference type="SAM" id="Phobius"/>
    </source>
</evidence>
<proteinExistence type="predicted"/>
<feature type="compositionally biased region" description="Basic and acidic residues" evidence="1">
    <location>
        <begin position="34"/>
        <end position="43"/>
    </location>
</feature>
<evidence type="ECO:0000256" key="1">
    <source>
        <dbReference type="SAM" id="MobiDB-lite"/>
    </source>
</evidence>
<feature type="region of interest" description="Disordered" evidence="1">
    <location>
        <begin position="108"/>
        <end position="131"/>
    </location>
</feature>
<feature type="transmembrane region" description="Helical" evidence="2">
    <location>
        <begin position="6"/>
        <end position="31"/>
    </location>
</feature>
<reference evidence="3 4" key="1">
    <citation type="journal article" date="2024" name="Front Chem Biol">
        <title>Unveiling the potential of Daldinia eschscholtzii MFLUCC 19-0629 through bioactivity and bioinformatics studies for enhanced sustainable agriculture production.</title>
        <authorList>
            <person name="Brooks S."/>
            <person name="Weaver J.A."/>
            <person name="Klomchit A."/>
            <person name="Alharthi S.A."/>
            <person name="Onlamun T."/>
            <person name="Nurani R."/>
            <person name="Vong T.K."/>
            <person name="Alberti F."/>
            <person name="Greco C."/>
        </authorList>
    </citation>
    <scope>NUCLEOTIDE SEQUENCE [LARGE SCALE GENOMIC DNA]</scope>
    <source>
        <strain evidence="3">MFLUCC 19-0629</strain>
    </source>
</reference>
<keyword evidence="2" id="KW-1133">Transmembrane helix</keyword>
<evidence type="ECO:0000313" key="3">
    <source>
        <dbReference type="EMBL" id="KAK6952313.1"/>
    </source>
</evidence>
<feature type="compositionally biased region" description="Basic and acidic residues" evidence="1">
    <location>
        <begin position="122"/>
        <end position="131"/>
    </location>
</feature>
<organism evidence="3 4">
    <name type="scientific">Daldinia eschscholtzii</name>
    <dbReference type="NCBI Taxonomy" id="292717"/>
    <lineage>
        <taxon>Eukaryota</taxon>
        <taxon>Fungi</taxon>
        <taxon>Dikarya</taxon>
        <taxon>Ascomycota</taxon>
        <taxon>Pezizomycotina</taxon>
        <taxon>Sordariomycetes</taxon>
        <taxon>Xylariomycetidae</taxon>
        <taxon>Xylariales</taxon>
        <taxon>Hypoxylaceae</taxon>
        <taxon>Daldinia</taxon>
    </lineage>
</organism>
<name>A0AAX6MIM8_9PEZI</name>
<dbReference type="AlphaFoldDB" id="A0AAX6MIM8"/>
<dbReference type="Proteomes" id="UP001369815">
    <property type="component" value="Unassembled WGS sequence"/>
</dbReference>
<protein>
    <submittedName>
        <fullName evidence="3">Uncharacterized protein</fullName>
    </submittedName>
</protein>
<keyword evidence="2" id="KW-0812">Transmembrane</keyword>
<feature type="region of interest" description="Disordered" evidence="1">
    <location>
        <begin position="34"/>
        <end position="93"/>
    </location>
</feature>
<comment type="caution">
    <text evidence="3">The sequence shown here is derived from an EMBL/GenBank/DDBJ whole genome shotgun (WGS) entry which is preliminary data.</text>
</comment>
<keyword evidence="2" id="KW-0472">Membrane</keyword>
<feature type="compositionally biased region" description="Low complexity" evidence="1">
    <location>
        <begin position="63"/>
        <end position="78"/>
    </location>
</feature>
<dbReference type="EMBL" id="JBANMG010000006">
    <property type="protein sequence ID" value="KAK6952313.1"/>
    <property type="molecule type" value="Genomic_DNA"/>
</dbReference>
<gene>
    <name evidence="3" type="ORF">Daesc_006848</name>
</gene>
<keyword evidence="4" id="KW-1185">Reference proteome</keyword>
<evidence type="ECO:0000313" key="4">
    <source>
        <dbReference type="Proteomes" id="UP001369815"/>
    </source>
</evidence>